<name>A0ABS2QCF1_9BACI</name>
<comment type="caution">
    <text evidence="3">The sequence shown here is derived from an EMBL/GenBank/DDBJ whole genome shotgun (WGS) entry which is preliminary data.</text>
</comment>
<proteinExistence type="predicted"/>
<protein>
    <submittedName>
        <fullName evidence="3">Amidohydrolase</fullName>
    </submittedName>
</protein>
<dbReference type="PANTHER" id="PTHR43674">
    <property type="entry name" value="NITRILASE C965.09-RELATED"/>
    <property type="match status" value="1"/>
</dbReference>
<feature type="domain" description="CN hydrolase" evidence="2">
    <location>
        <begin position="328"/>
        <end position="589"/>
    </location>
</feature>
<dbReference type="CDD" id="cd07197">
    <property type="entry name" value="nitrilase"/>
    <property type="match status" value="1"/>
</dbReference>
<keyword evidence="1" id="KW-0378">Hydrolase</keyword>
<dbReference type="EMBL" id="JAFBFI010000001">
    <property type="protein sequence ID" value="MBM7690804.1"/>
    <property type="molecule type" value="Genomic_DNA"/>
</dbReference>
<dbReference type="RefSeq" id="WP_239558515.1">
    <property type="nucleotide sequence ID" value="NZ_JAFBFI010000001.1"/>
</dbReference>
<evidence type="ECO:0000256" key="1">
    <source>
        <dbReference type="ARBA" id="ARBA00022801"/>
    </source>
</evidence>
<dbReference type="Pfam" id="PF00795">
    <property type="entry name" value="CN_hydrolase"/>
    <property type="match status" value="2"/>
</dbReference>
<evidence type="ECO:0000259" key="2">
    <source>
        <dbReference type="PROSITE" id="PS50263"/>
    </source>
</evidence>
<dbReference type="Proteomes" id="UP000823486">
    <property type="component" value="Unassembled WGS sequence"/>
</dbReference>
<evidence type="ECO:0000313" key="4">
    <source>
        <dbReference type="Proteomes" id="UP000823486"/>
    </source>
</evidence>
<dbReference type="InterPro" id="IPR036526">
    <property type="entry name" value="C-N_Hydrolase_sf"/>
</dbReference>
<keyword evidence="4" id="KW-1185">Reference proteome</keyword>
<dbReference type="PANTHER" id="PTHR43674:SF2">
    <property type="entry name" value="BETA-UREIDOPROPIONASE"/>
    <property type="match status" value="1"/>
</dbReference>
<sequence>MQPRRLLTVIALIFTLISVGGYQWHKSEYPALAKAPNMETVNKPFKAASVQFNPILNERDKNVDELLKVTEEAFKKGARLVVAPEMSTTGYYYADRESIKPFVDTIPGKTTAAFEKIAKKYNSYIVFGMPEVDKSSDLYYNSAALVGPEGYIGKYRKTQMWESETHWGAWGDLGVPVFDTKLGKIAINICMDSAYSETARLAGIQGADILAFPTNSSAQAISALPARAQQNGMYVVSANRSNTENGFHMIGGSAIWSPEGKKLAEAPVVMTPKEDVNETTVTYATIDPKQYENENKQMLQKRRPELYKELMQTVAPWDYTKNTTPHDITAAALQYEPVIGDKDRNKEKITSLIKEAKTENPELNLVVLPELSLTGPVTGMDKKEIGPLAEDTSGETVQFFAGLAKQYQVSIVAGLIEKQSNKLFNSAILFSEDGKIAGSYQKTHLNKSDETWASAGSSLPVFKTKALGTIGILVGEDAAYPEAAGVLAVKRADIIAIPSAWNGQYGGEMEINKIVSANPYPEGSMVTWDAVAIGAQAYTVVANYVGTDNKYLGRSSLYTLDPLYALDQPAAASADKEEALVVKFTTIQPTAWFNQEMLILSRQPAYFKPLIEE</sequence>
<accession>A0ABS2QCF1</accession>
<dbReference type="InterPro" id="IPR003010">
    <property type="entry name" value="C-N_Hydrolase"/>
</dbReference>
<reference evidence="3 4" key="1">
    <citation type="submission" date="2021-01" db="EMBL/GenBank/DDBJ databases">
        <title>Genomic Encyclopedia of Type Strains, Phase IV (KMG-IV): sequencing the most valuable type-strain genomes for metagenomic binning, comparative biology and taxonomic classification.</title>
        <authorList>
            <person name="Goeker M."/>
        </authorList>
    </citation>
    <scope>NUCLEOTIDE SEQUENCE [LARGE SCALE GENOMIC DNA]</scope>
    <source>
        <strain evidence="3 4">DSM 105482</strain>
    </source>
</reference>
<gene>
    <name evidence="3" type="ORF">JOC77_000207</name>
</gene>
<dbReference type="PROSITE" id="PS50263">
    <property type="entry name" value="CN_HYDROLASE"/>
    <property type="match status" value="2"/>
</dbReference>
<dbReference type="SUPFAM" id="SSF56317">
    <property type="entry name" value="Carbon-nitrogen hydrolase"/>
    <property type="match status" value="2"/>
</dbReference>
<dbReference type="Gene3D" id="3.60.110.10">
    <property type="entry name" value="Carbon-nitrogen hydrolase"/>
    <property type="match status" value="2"/>
</dbReference>
<evidence type="ECO:0000313" key="3">
    <source>
        <dbReference type="EMBL" id="MBM7690804.1"/>
    </source>
</evidence>
<dbReference type="InterPro" id="IPR050345">
    <property type="entry name" value="Aliph_Amidase/BUP"/>
</dbReference>
<organism evidence="3 4">
    <name type="scientific">Peribacillus deserti</name>
    <dbReference type="NCBI Taxonomy" id="673318"/>
    <lineage>
        <taxon>Bacteria</taxon>
        <taxon>Bacillati</taxon>
        <taxon>Bacillota</taxon>
        <taxon>Bacilli</taxon>
        <taxon>Bacillales</taxon>
        <taxon>Bacillaceae</taxon>
        <taxon>Peribacillus</taxon>
    </lineage>
</organism>
<feature type="domain" description="CN hydrolase" evidence="2">
    <location>
        <begin position="45"/>
        <end position="288"/>
    </location>
</feature>